<dbReference type="PRINTS" id="PR00778">
    <property type="entry name" value="HTHARSR"/>
</dbReference>
<keyword evidence="2" id="KW-0238">DNA-binding</keyword>
<dbReference type="PANTHER" id="PTHR43132:SF6">
    <property type="entry name" value="HTH-TYPE TRANSCRIPTIONAL REPRESSOR CZRA"/>
    <property type="match status" value="1"/>
</dbReference>
<evidence type="ECO:0000256" key="1">
    <source>
        <dbReference type="ARBA" id="ARBA00023015"/>
    </source>
</evidence>
<feature type="domain" description="HTH arsR-type" evidence="4">
    <location>
        <begin position="3"/>
        <end position="96"/>
    </location>
</feature>
<dbReference type="InterPro" id="IPR011991">
    <property type="entry name" value="ArsR-like_HTH"/>
</dbReference>
<dbReference type="EMBL" id="SOHE01000069">
    <property type="protein sequence ID" value="TFD46877.1"/>
    <property type="molecule type" value="Genomic_DNA"/>
</dbReference>
<dbReference type="AlphaFoldDB" id="A0A4R8ZUP2"/>
<dbReference type="GO" id="GO:0003700">
    <property type="term" value="F:DNA-binding transcription factor activity"/>
    <property type="evidence" value="ECO:0007669"/>
    <property type="project" value="InterPro"/>
</dbReference>
<evidence type="ECO:0000256" key="3">
    <source>
        <dbReference type="ARBA" id="ARBA00023163"/>
    </source>
</evidence>
<dbReference type="InterPro" id="IPR051011">
    <property type="entry name" value="Metal_resp_trans_reg"/>
</dbReference>
<organism evidence="5 6">
    <name type="scientific">Cryobacterium frigoriphilum</name>
    <dbReference type="NCBI Taxonomy" id="1259150"/>
    <lineage>
        <taxon>Bacteria</taxon>
        <taxon>Bacillati</taxon>
        <taxon>Actinomycetota</taxon>
        <taxon>Actinomycetes</taxon>
        <taxon>Micrococcales</taxon>
        <taxon>Microbacteriaceae</taxon>
        <taxon>Cryobacterium</taxon>
    </lineage>
</organism>
<sequence length="109" mass="11581">MGIDRGIAEAAELFKALASTSRLTIMRVLSESPATVTELVLATGQSQPLVSQHLKVLRTAGVVIVTRSGREATYAIADQHVAHVVEDAINHVLEASDPDSPETTSTHSH</sequence>
<proteinExistence type="predicted"/>
<evidence type="ECO:0000313" key="6">
    <source>
        <dbReference type="Proteomes" id="UP000297447"/>
    </source>
</evidence>
<reference evidence="5 6" key="1">
    <citation type="submission" date="2019-03" db="EMBL/GenBank/DDBJ databases">
        <title>Genomics of glacier-inhabiting Cryobacterium strains.</title>
        <authorList>
            <person name="Liu Q."/>
            <person name="Xin Y.-H."/>
        </authorList>
    </citation>
    <scope>NUCLEOTIDE SEQUENCE [LARGE SCALE GENOMIC DNA]</scope>
    <source>
        <strain evidence="5 6">Hh14</strain>
    </source>
</reference>
<dbReference type="CDD" id="cd00090">
    <property type="entry name" value="HTH_ARSR"/>
    <property type="match status" value="1"/>
</dbReference>
<dbReference type="Gene3D" id="1.10.10.10">
    <property type="entry name" value="Winged helix-like DNA-binding domain superfamily/Winged helix DNA-binding domain"/>
    <property type="match status" value="1"/>
</dbReference>
<evidence type="ECO:0000313" key="5">
    <source>
        <dbReference type="EMBL" id="TFD46877.1"/>
    </source>
</evidence>
<accession>A0A4R8ZUP2</accession>
<dbReference type="GO" id="GO:0003677">
    <property type="term" value="F:DNA binding"/>
    <property type="evidence" value="ECO:0007669"/>
    <property type="project" value="UniProtKB-KW"/>
</dbReference>
<dbReference type="PANTHER" id="PTHR43132">
    <property type="entry name" value="ARSENICAL RESISTANCE OPERON REPRESSOR ARSR-RELATED"/>
    <property type="match status" value="1"/>
</dbReference>
<dbReference type="SMART" id="SM00418">
    <property type="entry name" value="HTH_ARSR"/>
    <property type="match status" value="1"/>
</dbReference>
<comment type="caution">
    <text evidence="5">The sequence shown here is derived from an EMBL/GenBank/DDBJ whole genome shotgun (WGS) entry which is preliminary data.</text>
</comment>
<evidence type="ECO:0000256" key="2">
    <source>
        <dbReference type="ARBA" id="ARBA00023125"/>
    </source>
</evidence>
<dbReference type="InterPro" id="IPR001845">
    <property type="entry name" value="HTH_ArsR_DNA-bd_dom"/>
</dbReference>
<dbReference type="InterPro" id="IPR036388">
    <property type="entry name" value="WH-like_DNA-bd_sf"/>
</dbReference>
<dbReference type="Proteomes" id="UP000297447">
    <property type="component" value="Unassembled WGS sequence"/>
</dbReference>
<gene>
    <name evidence="5" type="ORF">E3T55_15975</name>
</gene>
<keyword evidence="3" id="KW-0804">Transcription</keyword>
<dbReference type="Pfam" id="PF01022">
    <property type="entry name" value="HTH_5"/>
    <property type="match status" value="1"/>
</dbReference>
<dbReference type="SUPFAM" id="SSF46785">
    <property type="entry name" value="Winged helix' DNA-binding domain"/>
    <property type="match status" value="1"/>
</dbReference>
<dbReference type="PROSITE" id="PS50987">
    <property type="entry name" value="HTH_ARSR_2"/>
    <property type="match status" value="1"/>
</dbReference>
<keyword evidence="6" id="KW-1185">Reference proteome</keyword>
<evidence type="ECO:0000259" key="4">
    <source>
        <dbReference type="PROSITE" id="PS50987"/>
    </source>
</evidence>
<dbReference type="OrthoDB" id="3232131at2"/>
<keyword evidence="1" id="KW-0805">Transcription regulation</keyword>
<dbReference type="InterPro" id="IPR036390">
    <property type="entry name" value="WH_DNA-bd_sf"/>
</dbReference>
<protein>
    <submittedName>
        <fullName evidence="5">Transcriptional regulator</fullName>
    </submittedName>
</protein>
<dbReference type="RefSeq" id="WP_134520553.1">
    <property type="nucleotide sequence ID" value="NZ_SOHE01000069.1"/>
</dbReference>
<dbReference type="NCBIfam" id="NF033788">
    <property type="entry name" value="HTH_metalloreg"/>
    <property type="match status" value="1"/>
</dbReference>
<name>A0A4R8ZUP2_9MICO</name>